<name>A0A553HMS7_9PEZI</name>
<dbReference type="EMBL" id="VFLP01000070">
    <property type="protein sequence ID" value="TRX89265.1"/>
    <property type="molecule type" value="Genomic_DNA"/>
</dbReference>
<dbReference type="GO" id="GO:0003723">
    <property type="term" value="F:RNA binding"/>
    <property type="evidence" value="ECO:0007669"/>
    <property type="project" value="InterPro"/>
</dbReference>
<accession>A0A553HMS7</accession>
<organism evidence="6 7">
    <name type="scientific">Xylaria flabelliformis</name>
    <dbReference type="NCBI Taxonomy" id="2512241"/>
    <lineage>
        <taxon>Eukaryota</taxon>
        <taxon>Fungi</taxon>
        <taxon>Dikarya</taxon>
        <taxon>Ascomycota</taxon>
        <taxon>Pezizomycotina</taxon>
        <taxon>Sordariomycetes</taxon>
        <taxon>Xylariomycetidae</taxon>
        <taxon>Xylariales</taxon>
        <taxon>Xylariaceae</taxon>
        <taxon>Xylaria</taxon>
    </lineage>
</organism>
<evidence type="ECO:0000256" key="4">
    <source>
        <dbReference type="SAM" id="MobiDB-lite"/>
    </source>
</evidence>
<reference evidence="7" key="1">
    <citation type="submission" date="2019-06" db="EMBL/GenBank/DDBJ databases">
        <title>Draft genome sequence of the griseofulvin-producing fungus Xylaria cubensis strain G536.</title>
        <authorList>
            <person name="Mead M.E."/>
            <person name="Raja H.A."/>
            <person name="Steenwyk J.L."/>
            <person name="Knowles S.L."/>
            <person name="Oberlies N.H."/>
            <person name="Rokas A."/>
        </authorList>
    </citation>
    <scope>NUCLEOTIDE SEQUENCE [LARGE SCALE GENOMIC DNA]</scope>
    <source>
        <strain evidence="7">G536</strain>
    </source>
</reference>
<sequence length="627" mass="69937">MDEGASRYGRWTRDALIKRIQVLEHELGAKDRLSAPVGASTETIASDGGNEIEAAATAAAAEAETEPQGKKNKKQKKKDGRGIDPSKYATRHIALKLAYLGKNYGGFEYQQSTNVPTIEEELWKAMVKGCLIFPENPDEINWHPWEYAKCGRTDRGVSAFGQVISIRVRSNRPLPKEWEGKSSQGAASDDDDDEATAETTTTTTQGVDGIEASKAIIIGRSPKREFNDITDELPYPRLLNRLLPPDIRILAWCPTIPADFSARHHCRERQYRYFFTQPAYSPIPEDLEDPGSRSTSSSSSSDKKKPKSGWLDIEAMRAAAKKFEGLHDFRNFCQLDPTKTQQSFRRRIFESDVVEAPDAKTALPHLQRREFQPSFVSEAPSEPGTTASPPAAPPETFPKVYYFHVRGSAFLWHQIRCMVSVLFMVGQGLEDVSVVDRLLDVASEPRRPAYNFANETPLVLWDCLFPRDLDDPTRTDGMEWVYVGHGDPLSAHGTSGVVNHAWKHWREHKMDELLAGQLLNVVATQTDLALRRTTTTPTAAFLRHANTAQKMFEGGNGERSHGKYVPLLKRQRLASPQEAYDKDARRKGFENAAHMQEVIAQRKAEAAAGGVVVVTQTAESGSDEMVE</sequence>
<dbReference type="InterPro" id="IPR020103">
    <property type="entry name" value="PsdUridine_synth_cat_dom_sf"/>
</dbReference>
<feature type="compositionally biased region" description="Basic residues" evidence="4">
    <location>
        <begin position="70"/>
        <end position="79"/>
    </location>
</feature>
<dbReference type="InterPro" id="IPR020094">
    <property type="entry name" value="TruA/RsuA/RluB/E/F_N"/>
</dbReference>
<dbReference type="InterPro" id="IPR001406">
    <property type="entry name" value="PsdUridine_synth_TruA"/>
</dbReference>
<dbReference type="Gene3D" id="3.30.70.660">
    <property type="entry name" value="Pseudouridine synthase I, catalytic domain, C-terminal subdomain"/>
    <property type="match status" value="1"/>
</dbReference>
<dbReference type="Proteomes" id="UP000319160">
    <property type="component" value="Unassembled WGS sequence"/>
</dbReference>
<dbReference type="Gene3D" id="3.30.70.580">
    <property type="entry name" value="Pseudouridine synthase I, catalytic domain, N-terminal subdomain"/>
    <property type="match status" value="1"/>
</dbReference>
<dbReference type="GO" id="GO:1990481">
    <property type="term" value="P:mRNA pseudouridine synthesis"/>
    <property type="evidence" value="ECO:0007669"/>
    <property type="project" value="TreeGrafter"/>
</dbReference>
<keyword evidence="7" id="KW-1185">Reference proteome</keyword>
<keyword evidence="2" id="KW-0819">tRNA processing</keyword>
<dbReference type="PANTHER" id="PTHR11142">
    <property type="entry name" value="PSEUDOURIDYLATE SYNTHASE"/>
    <property type="match status" value="1"/>
</dbReference>
<evidence type="ECO:0000313" key="7">
    <source>
        <dbReference type="Proteomes" id="UP000319160"/>
    </source>
</evidence>
<evidence type="ECO:0000256" key="1">
    <source>
        <dbReference type="ARBA" id="ARBA00009375"/>
    </source>
</evidence>
<dbReference type="HAMAP" id="MF_00171">
    <property type="entry name" value="TruA"/>
    <property type="match status" value="1"/>
</dbReference>
<dbReference type="GO" id="GO:0031119">
    <property type="term" value="P:tRNA pseudouridine synthesis"/>
    <property type="evidence" value="ECO:0007669"/>
    <property type="project" value="TreeGrafter"/>
</dbReference>
<feature type="region of interest" description="Disordered" evidence="4">
    <location>
        <begin position="55"/>
        <end position="85"/>
    </location>
</feature>
<dbReference type="OrthoDB" id="25767at2759"/>
<comment type="similarity">
    <text evidence="1">Belongs to the tRNA pseudouridine synthase TruA family.</text>
</comment>
<feature type="region of interest" description="Disordered" evidence="4">
    <location>
        <begin position="174"/>
        <end position="208"/>
    </location>
</feature>
<comment type="caution">
    <text evidence="6">The sequence shown here is derived from an EMBL/GenBank/DDBJ whole genome shotgun (WGS) entry which is preliminary data.</text>
</comment>
<gene>
    <name evidence="6" type="ORF">FHL15_009838</name>
</gene>
<dbReference type="InterPro" id="IPR020095">
    <property type="entry name" value="PsdUridine_synth_TruA_C"/>
</dbReference>
<evidence type="ECO:0000256" key="3">
    <source>
        <dbReference type="ARBA" id="ARBA00023235"/>
    </source>
</evidence>
<evidence type="ECO:0000256" key="2">
    <source>
        <dbReference type="ARBA" id="ARBA00022694"/>
    </source>
</evidence>
<dbReference type="AlphaFoldDB" id="A0A553HMS7"/>
<evidence type="ECO:0000259" key="5">
    <source>
        <dbReference type="Pfam" id="PF01416"/>
    </source>
</evidence>
<dbReference type="Pfam" id="PF01416">
    <property type="entry name" value="PseudoU_synth_1"/>
    <property type="match status" value="1"/>
</dbReference>
<dbReference type="InterPro" id="IPR020097">
    <property type="entry name" value="PsdUridine_synth_TruA_a/b_dom"/>
</dbReference>
<feature type="domain" description="Pseudouridine synthase I TruA alpha/beta" evidence="5">
    <location>
        <begin position="319"/>
        <end position="466"/>
    </location>
</feature>
<dbReference type="STRING" id="2512241.A0A553HMS7"/>
<feature type="region of interest" description="Disordered" evidence="4">
    <location>
        <begin position="282"/>
        <end position="308"/>
    </location>
</feature>
<keyword evidence="3" id="KW-0413">Isomerase</keyword>
<dbReference type="SUPFAM" id="SSF55120">
    <property type="entry name" value="Pseudouridine synthase"/>
    <property type="match status" value="1"/>
</dbReference>
<dbReference type="GO" id="GO:0005737">
    <property type="term" value="C:cytoplasm"/>
    <property type="evidence" value="ECO:0007669"/>
    <property type="project" value="TreeGrafter"/>
</dbReference>
<dbReference type="GO" id="GO:0009982">
    <property type="term" value="F:pseudouridine synthase activity"/>
    <property type="evidence" value="ECO:0007669"/>
    <property type="project" value="InterPro"/>
</dbReference>
<dbReference type="GO" id="GO:0005634">
    <property type="term" value="C:nucleus"/>
    <property type="evidence" value="ECO:0007669"/>
    <property type="project" value="TreeGrafter"/>
</dbReference>
<dbReference type="PANTHER" id="PTHR11142:SF5">
    <property type="entry name" value="TRNA PSEUDOURIDINE(38_39) SYNTHASE"/>
    <property type="match status" value="1"/>
</dbReference>
<proteinExistence type="inferred from homology"/>
<protein>
    <recommendedName>
        <fullName evidence="5">Pseudouridine synthase I TruA alpha/beta domain-containing protein</fullName>
    </recommendedName>
</protein>
<evidence type="ECO:0000313" key="6">
    <source>
        <dbReference type="EMBL" id="TRX89265.1"/>
    </source>
</evidence>